<dbReference type="Pfam" id="PF00400">
    <property type="entry name" value="WD40"/>
    <property type="match status" value="11"/>
</dbReference>
<keyword evidence="8" id="KW-1185">Reference proteome</keyword>
<dbReference type="GO" id="GO:0006357">
    <property type="term" value="P:regulation of transcription by RNA polymerase II"/>
    <property type="evidence" value="ECO:0007669"/>
    <property type="project" value="TreeGrafter"/>
</dbReference>
<dbReference type="InterPro" id="IPR011990">
    <property type="entry name" value="TPR-like_helical_dom_sf"/>
</dbReference>
<dbReference type="PROSITE" id="PS50294">
    <property type="entry name" value="WD_REPEATS_REGION"/>
    <property type="match status" value="11"/>
</dbReference>
<feature type="repeat" description="WD" evidence="3">
    <location>
        <begin position="1041"/>
        <end position="1082"/>
    </location>
</feature>
<evidence type="ECO:0000259" key="6">
    <source>
        <dbReference type="Pfam" id="PF20703"/>
    </source>
</evidence>
<keyword evidence="1 3" id="KW-0853">WD repeat</keyword>
<dbReference type="GO" id="GO:0003714">
    <property type="term" value="F:transcription corepressor activity"/>
    <property type="evidence" value="ECO:0007669"/>
    <property type="project" value="InterPro"/>
</dbReference>
<feature type="repeat" description="TPR" evidence="4">
    <location>
        <begin position="1572"/>
        <end position="1605"/>
    </location>
</feature>
<feature type="repeat" description="WD" evidence="3">
    <location>
        <begin position="1125"/>
        <end position="1166"/>
    </location>
</feature>
<dbReference type="SUPFAM" id="SSF52540">
    <property type="entry name" value="P-loop containing nucleoside triphosphate hydrolases"/>
    <property type="match status" value="1"/>
</dbReference>
<dbReference type="Gene3D" id="1.25.40.10">
    <property type="entry name" value="Tetratricopeptide repeat domain"/>
    <property type="match status" value="1"/>
</dbReference>
<dbReference type="InterPro" id="IPR024983">
    <property type="entry name" value="CHAT_dom"/>
</dbReference>
<feature type="repeat" description="WD" evidence="3">
    <location>
        <begin position="999"/>
        <end position="1040"/>
    </location>
</feature>
<evidence type="ECO:0000256" key="4">
    <source>
        <dbReference type="PROSITE-ProRule" id="PRU00339"/>
    </source>
</evidence>
<dbReference type="InterPro" id="IPR027417">
    <property type="entry name" value="P-loop_NTPase"/>
</dbReference>
<evidence type="ECO:0008006" key="9">
    <source>
        <dbReference type="Google" id="ProtNLM"/>
    </source>
</evidence>
<feature type="repeat" description="WD" evidence="3">
    <location>
        <begin position="1167"/>
        <end position="1208"/>
    </location>
</feature>
<dbReference type="SMART" id="SM00028">
    <property type="entry name" value="TPR"/>
    <property type="match status" value="3"/>
</dbReference>
<dbReference type="SUPFAM" id="SSF48452">
    <property type="entry name" value="TPR-like"/>
    <property type="match status" value="1"/>
</dbReference>
<gene>
    <name evidence="7" type="ORF">BC008_09570</name>
</gene>
<feature type="repeat" description="WD" evidence="3">
    <location>
        <begin position="1414"/>
        <end position="1455"/>
    </location>
</feature>
<feature type="repeat" description="WD" evidence="3">
    <location>
        <begin position="1209"/>
        <end position="1250"/>
    </location>
</feature>
<feature type="repeat" description="WD" evidence="3">
    <location>
        <begin position="1083"/>
        <end position="1124"/>
    </location>
</feature>
<dbReference type="InterPro" id="IPR049052">
    <property type="entry name" value="nSTAND1"/>
</dbReference>
<feature type="domain" description="CHAT" evidence="5">
    <location>
        <begin position="205"/>
        <end position="352"/>
    </location>
</feature>
<name>A0A0V7ZDN5_9CYAN</name>
<reference evidence="7 8" key="1">
    <citation type="journal article" date="2015" name="Genome Announc.">
        <title>Draft Genome of the Euendolithic (true boring) Cyanobacterium Mastigocoleus testarum strain BC008.</title>
        <authorList>
            <person name="Guida B.S."/>
            <person name="Garcia-Pichel F."/>
        </authorList>
    </citation>
    <scope>NUCLEOTIDE SEQUENCE [LARGE SCALE GENOMIC DNA]</scope>
    <source>
        <strain evidence="7 8">BC008</strain>
    </source>
</reference>
<sequence>MQILVSLKFGDGNFQTGFSQNINIIDIVNTEGQSTKIEIQLGSAPEIPVLYQKWQNKYTSLLNPVRMGFKRKQTTNFSWSESYEECEESAKNLQIQLNAWLESVKSKLELELATVSDNKPETITEIIFIIDTQQVKSQSDKDILHRLPWREWNYFPGNSSLEVALCLHESQVKIQPIENQVFRRVRITSIFGDNANIDIEIDRELIEKLKQRGAELTVLSQPKRSDFIKLWNEPCDILFYSGHSQTDPNSQVGSFQINESDSLNPGEIKNTFQEAIAKGLKLAIFNSCDGLGLAQQFANLGLLYIIVWREVVPDKIAQDFLKYFLDSFVRGKSLFASVRDARVKLQELSNKEDVEQQIPGVNWLPIICQNTPECAPNWEDLGGLTGKLPDSPYKGLSAFKEEDAPIFFGRDKFITDLVDIAKNKPLVPVVGASGSGKSSLVFAGLVPQLRANGNVQIVSLRPGKNPFDALTIALNSHLQSLNLSNGESIKENNQQLKELELEVELLNNEQALCKLVGNLVTPSKVSPELDKDIRQPRISKFDLSSDESQIKNNTQIRNNNICGVPNGKNLHQNFVLIVDQFEELYTLVTEQQRQLFLDALLYAVKFAPSFTLVLTLRADFMGKALDYQPMGEALQKYSPVLLTSMNPEELAQTIEKPAEKMKVELEEGLTAKLIDDLGKQPGRLPLLEFTLTQLWQKPNKWYLTHQAYREIGGLEKALAKYADSVLDLLSVSEKQQAERIFIQLVRPGEATEDTKRKATRGEIGEDNWDLVEFLANKRLVFTDWDETTQQQTVEIIHEALIREWGILQKWIEVNRRFRIWQERLQFIVVKWEQEKHACDYLLSGGVLGEAVIWFADERYSKYLSDSQREFIEESLQAQDREEQKKFRQQQEKVKLQKRAIIWLSGGLLAASLATGFAGWNWGKAEISATQEKLNRSVAIFEHSFNLQNYGDALLEAMKAKQLLERNWWGKFVKTDIKQKVNMAIYKPINHYWIDEKYTLSGHKSKINSVVFSDDNKTIASASKDRKIKLWSAENGKLLRTLLGHNSEVNNVVFSGNGNIIASASKDGTVKIWSVENGKLIYTLSGHKSEVNNAVFSSNENIIASASKDGTVKIWSVENGKLIYTLSGHKSEVNNAVFSQDGTTIASVSKDGTVKIWSAISGQLIQTLSGHKSEVNNAVFSPDGKTIVSVSEDGTVKFWSAQDGKLLQTLSRHQSGVNNVRFSPDGKTIASASKDGTVKIWSASDYNLLHSLSGHEDSVIRVEFSPNGKTIVSVSKDGTVKLWSVLDGKSLYSFSGLNVVFSSDSKTIASTSKDSKIQTWYVEDSKLFQSLEGHKDWVRSAIFSPDGKTIASASKDGTVKIWSASNGKLLYTLLGHKGEVYNAVFSPNGKIVASTSQDGTVKLWSTENGKLLHTLSGHKKAVLSVQFSPNGKTIASTSRDRTVKLWSADSGQLLQTLSGHTSDVNSITFSPDGKTIASASDDETIKLWNWDLDNLLTQGCKKLEYYFINYPEKLEQLEICQNRRILIAAAFTLVKQGEQLAKDGNYQSAVNKFRQAKTWNPKLDIDPKIKVRAITLITQGKKLAKEGDIKNSIATYNKAIKIYPKLQVSAADWNTLCWYGSLHGYPKEVMFACEQAVNLLPGDEDIIDSRGLARALTGDYKGAIEDFEIFVKSDDTESKLQQRQAWIEDLRNEKNPLTPKVIENLLNPEPEYK</sequence>
<evidence type="ECO:0000256" key="1">
    <source>
        <dbReference type="ARBA" id="ARBA00022574"/>
    </source>
</evidence>
<dbReference type="Pfam" id="PF12770">
    <property type="entry name" value="CHAT"/>
    <property type="match status" value="1"/>
</dbReference>
<dbReference type="EMBL" id="LMTZ01000157">
    <property type="protein sequence ID" value="KST62406.1"/>
    <property type="molecule type" value="Genomic_DNA"/>
</dbReference>
<organism evidence="7 8">
    <name type="scientific">Mastigocoleus testarum BC008</name>
    <dbReference type="NCBI Taxonomy" id="371196"/>
    <lineage>
        <taxon>Bacteria</taxon>
        <taxon>Bacillati</taxon>
        <taxon>Cyanobacteriota</taxon>
        <taxon>Cyanophyceae</taxon>
        <taxon>Nostocales</taxon>
        <taxon>Hapalosiphonaceae</taxon>
        <taxon>Mastigocoleus</taxon>
    </lineage>
</organism>
<accession>A0A0V7ZDN5</accession>
<dbReference type="Gene3D" id="2.130.10.10">
    <property type="entry name" value="YVTN repeat-like/Quinoprotein amine dehydrogenase"/>
    <property type="match status" value="5"/>
</dbReference>
<dbReference type="RefSeq" id="WP_058184721.1">
    <property type="nucleotide sequence ID" value="NZ_LMTZ01000157.1"/>
</dbReference>
<evidence type="ECO:0000256" key="3">
    <source>
        <dbReference type="PROSITE-ProRule" id="PRU00221"/>
    </source>
</evidence>
<keyword evidence="2" id="KW-0677">Repeat</keyword>
<dbReference type="PANTHER" id="PTHR22846">
    <property type="entry name" value="WD40 REPEAT PROTEIN"/>
    <property type="match status" value="1"/>
</dbReference>
<dbReference type="InterPro" id="IPR036322">
    <property type="entry name" value="WD40_repeat_dom_sf"/>
</dbReference>
<dbReference type="PROSITE" id="PS50082">
    <property type="entry name" value="WD_REPEATS_2"/>
    <property type="match status" value="11"/>
</dbReference>
<dbReference type="InterPro" id="IPR020472">
    <property type="entry name" value="WD40_PAC1"/>
</dbReference>
<dbReference type="InterPro" id="IPR045183">
    <property type="entry name" value="Ebi-like"/>
</dbReference>
<dbReference type="InterPro" id="IPR019734">
    <property type="entry name" value="TPR_rpt"/>
</dbReference>
<dbReference type="Pfam" id="PF20703">
    <property type="entry name" value="nSTAND1"/>
    <property type="match status" value="1"/>
</dbReference>
<evidence type="ECO:0000313" key="7">
    <source>
        <dbReference type="EMBL" id="KST62406.1"/>
    </source>
</evidence>
<dbReference type="OrthoDB" id="500003at2"/>
<dbReference type="InterPro" id="IPR015943">
    <property type="entry name" value="WD40/YVTN_repeat-like_dom_sf"/>
</dbReference>
<dbReference type="Gene3D" id="3.40.50.300">
    <property type="entry name" value="P-loop containing nucleotide triphosphate hydrolases"/>
    <property type="match status" value="1"/>
</dbReference>
<feature type="domain" description="Novel STAND NTPase 1" evidence="6">
    <location>
        <begin position="392"/>
        <end position="836"/>
    </location>
</feature>
<dbReference type="SUPFAM" id="SSF50978">
    <property type="entry name" value="WD40 repeat-like"/>
    <property type="match status" value="2"/>
</dbReference>
<dbReference type="PROSITE" id="PS50005">
    <property type="entry name" value="TPR"/>
    <property type="match status" value="1"/>
</dbReference>
<comment type="caution">
    <text evidence="7">The sequence shown here is derived from an EMBL/GenBank/DDBJ whole genome shotgun (WGS) entry which is preliminary data.</text>
</comment>
<feature type="repeat" description="WD" evidence="3">
    <location>
        <begin position="1251"/>
        <end position="1292"/>
    </location>
</feature>
<dbReference type="Proteomes" id="UP000053372">
    <property type="component" value="Unassembled WGS sequence"/>
</dbReference>
<evidence type="ECO:0000259" key="5">
    <source>
        <dbReference type="Pfam" id="PF12770"/>
    </source>
</evidence>
<dbReference type="PRINTS" id="PR00320">
    <property type="entry name" value="GPROTEINBRPT"/>
</dbReference>
<dbReference type="PANTHER" id="PTHR22846:SF2">
    <property type="entry name" value="F-BOX-LIKE_WD REPEAT-CONTAINING PROTEIN EBI"/>
    <property type="match status" value="1"/>
</dbReference>
<feature type="repeat" description="WD" evidence="3">
    <location>
        <begin position="1456"/>
        <end position="1488"/>
    </location>
</feature>
<proteinExistence type="predicted"/>
<dbReference type="InterPro" id="IPR001680">
    <property type="entry name" value="WD40_rpt"/>
</dbReference>
<keyword evidence="4" id="KW-0802">TPR repeat</keyword>
<evidence type="ECO:0000313" key="8">
    <source>
        <dbReference type="Proteomes" id="UP000053372"/>
    </source>
</evidence>
<protein>
    <recommendedName>
        <fullName evidence="9">CHAT domain-containing protein</fullName>
    </recommendedName>
</protein>
<evidence type="ECO:0000256" key="2">
    <source>
        <dbReference type="ARBA" id="ARBA00022737"/>
    </source>
</evidence>
<dbReference type="SMART" id="SM00320">
    <property type="entry name" value="WD40"/>
    <property type="match status" value="12"/>
</dbReference>
<feature type="repeat" description="WD" evidence="3">
    <location>
        <begin position="1372"/>
        <end position="1413"/>
    </location>
</feature>
<feature type="repeat" description="WD" evidence="3">
    <location>
        <begin position="1330"/>
        <end position="1371"/>
    </location>
</feature>
<dbReference type="CDD" id="cd00200">
    <property type="entry name" value="WD40"/>
    <property type="match status" value="2"/>
</dbReference>